<dbReference type="AlphaFoldDB" id="A0A0A0HSV6"/>
<dbReference type="KEGG" id="pbn:PADG_11449"/>
<dbReference type="InParanoid" id="A0A0A0HSV6"/>
<dbReference type="HOGENOM" id="CLU_007640_0_0_1"/>
<feature type="region of interest" description="Disordered" evidence="1">
    <location>
        <begin position="872"/>
        <end position="911"/>
    </location>
</feature>
<accession>A0A0A0HSV6</accession>
<protein>
    <submittedName>
        <fullName evidence="2">Uncharacterized protein</fullName>
    </submittedName>
</protein>
<sequence length="911" mass="100770">MENPKTLTVATIWKFDKDAAGDIRKLFMKTANTSSGFCKYEPAENVFVVDGCDVIGSAPELGYLVAKCIGGGGANDMLKISRVSRLGPLNTQSENPYADDTDAETKGTLIDIAHISESTKVPFTIEYWQPETGTVGVFEKFPFAITEVSRLSGADVALEESDRRLRVSSYLTTQVKDALNRLLSLQTSLSFSITPHIAHVLNVSPELEYHLTLSVYSELNSQAINRILVDPGRKEIEPPCPTIPTKGQSKLWANFKFRGLGNASNIPQFVKPTQQSRFQQRRLQHSQLDNHSSLAAVQQEAIPVERHPFLTQEKVSRVNKWVAAGVEAGAVGVGGFKRRKAIIIDTKGHSSGSNETSKPYPLAEPDKANEVASAQQKLQLPANSNECADEQSECYTSTRGLQETTSKPKLSPKPAAKRGSVKLINMDETPEMPTATIPPMAHLESILKPAQAGPESEDYRPGRSVEKGRTVHYTMNNQAGNNTRKGQGGMSNLEKKTKIAESWDVPDMSRAMTFDCRRPSAKSIQQKSECKIVQQAKEVEKCITSTNNFLRQIGLVLNGARSFPGSLSLEIQLGLILIHPAAIEAKYKEAIFNTRSWNVIFQPKNNLTAPSTIFTDRLTTSGADIEYIVDLLDDEGASPCQMFPDTILSRRVCYEFHCTTKNNESLVVTVDESGTAVVNRPEFILGSVSAHCAAHTWDMRGLVKGAIEYVRGDEEINLAIQNLIAKLYIRPDKSELEIFIQNPEDGPLLITNAFVKRSTRHGFHKHETGPWHTNTTWKSAQNCSRSRTSREIQGPILQITEVQNLLFGGHEYDKSTICALAENPEDMVEGHRWWYEVSIINLEIEKILRSYKYLELGDSNISWTTFDLPASASRNPNKADSNVTGPPAAASQNLTGEESDNHTSSGYQTIR</sequence>
<dbReference type="OMA" id="MKRWTRH"/>
<proteinExistence type="predicted"/>
<gene>
    <name evidence="2" type="ORF">PADG_11449</name>
</gene>
<keyword evidence="3" id="KW-1185">Reference proteome</keyword>
<dbReference type="eggNOG" id="ENOG502SD2N">
    <property type="taxonomic scope" value="Eukaryota"/>
</dbReference>
<name>A0A0A0HSV6_PARBD</name>
<feature type="region of interest" description="Disordered" evidence="1">
    <location>
        <begin position="397"/>
        <end position="436"/>
    </location>
</feature>
<reference evidence="2 3" key="1">
    <citation type="journal article" date="2011" name="PLoS Genet.">
        <title>Comparative genomic analysis of human fungal pathogens causing paracoccidioidomycosis.</title>
        <authorList>
            <person name="Desjardins C.A."/>
            <person name="Champion M.D."/>
            <person name="Holder J.W."/>
            <person name="Muszewska A."/>
            <person name="Goldberg J."/>
            <person name="Bailao A.M."/>
            <person name="Brigido M.M."/>
            <person name="Ferreira M.E."/>
            <person name="Garcia A.M."/>
            <person name="Grynberg M."/>
            <person name="Gujja S."/>
            <person name="Heiman D.I."/>
            <person name="Henn M.R."/>
            <person name="Kodira C.D."/>
            <person name="Leon-Narvaez H."/>
            <person name="Longo L.V."/>
            <person name="Ma L.J."/>
            <person name="Malavazi I."/>
            <person name="Matsuo A.L."/>
            <person name="Morais F.V."/>
            <person name="Pereira M."/>
            <person name="Rodriguez-Brito S."/>
            <person name="Sakthikumar S."/>
            <person name="Salem-Izacc S.M."/>
            <person name="Sykes S.M."/>
            <person name="Teixeira M.M."/>
            <person name="Vallejo M.C."/>
            <person name="Walter M.E."/>
            <person name="Yandava C."/>
            <person name="Young S."/>
            <person name="Zeng Q."/>
            <person name="Zucker J."/>
            <person name="Felipe M.S."/>
            <person name="Goldman G.H."/>
            <person name="Haas B.J."/>
            <person name="McEwen J.G."/>
            <person name="Nino-Vega G."/>
            <person name="Puccia R."/>
            <person name="San-Blas G."/>
            <person name="Soares C.M."/>
            <person name="Birren B.W."/>
            <person name="Cuomo C.A."/>
        </authorList>
    </citation>
    <scope>NUCLEOTIDE SEQUENCE [LARGE SCALE GENOMIC DNA]</scope>
    <source>
        <strain evidence="2 3">Pb18</strain>
    </source>
</reference>
<dbReference type="STRING" id="502780.A0A0A0HSV6"/>
<evidence type="ECO:0000313" key="3">
    <source>
        <dbReference type="Proteomes" id="UP000001628"/>
    </source>
</evidence>
<dbReference type="Proteomes" id="UP000001628">
    <property type="component" value="Unassembled WGS sequence"/>
</dbReference>
<dbReference type="RefSeq" id="XP_010758920.1">
    <property type="nucleotide sequence ID" value="XM_010760618.1"/>
</dbReference>
<evidence type="ECO:0000256" key="1">
    <source>
        <dbReference type="SAM" id="MobiDB-lite"/>
    </source>
</evidence>
<dbReference type="GeneID" id="22587346"/>
<organism evidence="2 3">
    <name type="scientific">Paracoccidioides brasiliensis (strain Pb18)</name>
    <dbReference type="NCBI Taxonomy" id="502780"/>
    <lineage>
        <taxon>Eukaryota</taxon>
        <taxon>Fungi</taxon>
        <taxon>Dikarya</taxon>
        <taxon>Ascomycota</taxon>
        <taxon>Pezizomycotina</taxon>
        <taxon>Eurotiomycetes</taxon>
        <taxon>Eurotiomycetidae</taxon>
        <taxon>Onygenales</taxon>
        <taxon>Ajellomycetaceae</taxon>
        <taxon>Paracoccidioides</taxon>
    </lineage>
</organism>
<dbReference type="VEuPathDB" id="FungiDB:PADG_11449"/>
<feature type="region of interest" description="Disordered" evidence="1">
    <location>
        <begin position="347"/>
        <end position="374"/>
    </location>
</feature>
<evidence type="ECO:0000313" key="2">
    <source>
        <dbReference type="EMBL" id="KGM92264.1"/>
    </source>
</evidence>
<dbReference type="EMBL" id="KN275959">
    <property type="protein sequence ID" value="KGM92264.1"/>
    <property type="molecule type" value="Genomic_DNA"/>
</dbReference>
<dbReference type="OrthoDB" id="10265971at2759"/>